<accession>A0ACC0P0Y9</accession>
<protein>
    <submittedName>
        <fullName evidence="1">Uncharacterized protein</fullName>
    </submittedName>
</protein>
<evidence type="ECO:0000313" key="2">
    <source>
        <dbReference type="Proteomes" id="UP001062846"/>
    </source>
</evidence>
<dbReference type="EMBL" id="CM046391">
    <property type="protein sequence ID" value="KAI8559155.1"/>
    <property type="molecule type" value="Genomic_DNA"/>
</dbReference>
<proteinExistence type="predicted"/>
<dbReference type="Proteomes" id="UP001062846">
    <property type="component" value="Chromosome 4"/>
</dbReference>
<sequence length="111" mass="11074">MAGHGGNGGSGKMIDQAEDRGGPMEIEPVEYQPVEAIGGGGAAVVDGGDGGQGGEQAVDDGGEHRTLEAEPRAMEEIGAEGPNIKPLDSSMVTESSVVSSVAAEAIIARRS</sequence>
<gene>
    <name evidence="1" type="ORF">RHMOL_Rhmol04G0151400</name>
</gene>
<keyword evidence="2" id="KW-1185">Reference proteome</keyword>
<evidence type="ECO:0000313" key="1">
    <source>
        <dbReference type="EMBL" id="KAI8559155.1"/>
    </source>
</evidence>
<comment type="caution">
    <text evidence="1">The sequence shown here is derived from an EMBL/GenBank/DDBJ whole genome shotgun (WGS) entry which is preliminary data.</text>
</comment>
<name>A0ACC0P0Y9_RHOML</name>
<reference evidence="1" key="1">
    <citation type="submission" date="2022-02" db="EMBL/GenBank/DDBJ databases">
        <title>Plant Genome Project.</title>
        <authorList>
            <person name="Zhang R.-G."/>
        </authorList>
    </citation>
    <scope>NUCLEOTIDE SEQUENCE</scope>
    <source>
        <strain evidence="1">AT1</strain>
    </source>
</reference>
<organism evidence="1 2">
    <name type="scientific">Rhododendron molle</name>
    <name type="common">Chinese azalea</name>
    <name type="synonym">Azalea mollis</name>
    <dbReference type="NCBI Taxonomy" id="49168"/>
    <lineage>
        <taxon>Eukaryota</taxon>
        <taxon>Viridiplantae</taxon>
        <taxon>Streptophyta</taxon>
        <taxon>Embryophyta</taxon>
        <taxon>Tracheophyta</taxon>
        <taxon>Spermatophyta</taxon>
        <taxon>Magnoliopsida</taxon>
        <taxon>eudicotyledons</taxon>
        <taxon>Gunneridae</taxon>
        <taxon>Pentapetalae</taxon>
        <taxon>asterids</taxon>
        <taxon>Ericales</taxon>
        <taxon>Ericaceae</taxon>
        <taxon>Ericoideae</taxon>
        <taxon>Rhodoreae</taxon>
        <taxon>Rhododendron</taxon>
    </lineage>
</organism>